<accession>A0AAD4GLC0</accession>
<keyword evidence="3" id="KW-1185">Reference proteome</keyword>
<evidence type="ECO:0000313" key="2">
    <source>
        <dbReference type="EMBL" id="KAF8450815.1"/>
    </source>
</evidence>
<dbReference type="InterPro" id="IPR015943">
    <property type="entry name" value="WD40/YVTN_repeat-like_dom_sf"/>
</dbReference>
<dbReference type="Gene3D" id="2.130.10.10">
    <property type="entry name" value="YVTN repeat-like/Quinoprotein amine dehydrogenase"/>
    <property type="match status" value="1"/>
</dbReference>
<evidence type="ECO:0000256" key="1">
    <source>
        <dbReference type="SAM" id="MobiDB-lite"/>
    </source>
</evidence>
<protein>
    <submittedName>
        <fullName evidence="2">Uncharacterized protein</fullName>
    </submittedName>
</protein>
<sequence length="472" mass="51785">MSSLSRGDEPRGLPNDHGASSNQDVIDYSDSGIALFSSVHSENRADDDPEDPYHSPPPPIPSAPPSRCTSTIEDEAVALSGLHSDDTDVTTSDTEADGTDEVANGAEDTQGSRHQPVNKLGAKGKRRDHAERPGVSKKQRKASCEQSPAESEEEPASDPHLKRVSLPKTDHGRARRLLMPESADLPLVAVTMRGDCHFIERKKKYRISGYSLPNPGVFRHVGDVCMVGNTAILGCDKGTHQISFLDVTGKPKMIHSAWSPHSSGPRYHDTQKRGVSRLAAIHANEGHIKFLSGGYDGTIHEWTAGIEKLNEPRSRKVVSHGACIMALAYSDRDRSVMASAQRRLHITDLNRSKTMTHPFSNDIQQIHIHPQAAYITLLEGGFDGEPCLSFGHRNTSGKFSGTHTRGSVHLVHFAMASEDGGVLLWDFRNSQRAVIERRFQQAEKVVHAIFADRDIATFGQGVVTFFEDYLAR</sequence>
<feature type="compositionally biased region" description="Pro residues" evidence="1">
    <location>
        <begin position="54"/>
        <end position="64"/>
    </location>
</feature>
<reference evidence="2" key="2">
    <citation type="journal article" date="2020" name="Nat. Commun.">
        <title>Large-scale genome sequencing of mycorrhizal fungi provides insights into the early evolution of symbiotic traits.</title>
        <authorList>
            <person name="Miyauchi S."/>
            <person name="Kiss E."/>
            <person name="Kuo A."/>
            <person name="Drula E."/>
            <person name="Kohler A."/>
            <person name="Sanchez-Garcia M."/>
            <person name="Morin E."/>
            <person name="Andreopoulos B."/>
            <person name="Barry K.W."/>
            <person name="Bonito G."/>
            <person name="Buee M."/>
            <person name="Carver A."/>
            <person name="Chen C."/>
            <person name="Cichocki N."/>
            <person name="Clum A."/>
            <person name="Culley D."/>
            <person name="Crous P.W."/>
            <person name="Fauchery L."/>
            <person name="Girlanda M."/>
            <person name="Hayes R.D."/>
            <person name="Keri Z."/>
            <person name="LaButti K."/>
            <person name="Lipzen A."/>
            <person name="Lombard V."/>
            <person name="Magnuson J."/>
            <person name="Maillard F."/>
            <person name="Murat C."/>
            <person name="Nolan M."/>
            <person name="Ohm R.A."/>
            <person name="Pangilinan J."/>
            <person name="Pereira M.F."/>
            <person name="Perotto S."/>
            <person name="Peter M."/>
            <person name="Pfister S."/>
            <person name="Riley R."/>
            <person name="Sitrit Y."/>
            <person name="Stielow J.B."/>
            <person name="Szollosi G."/>
            <person name="Zifcakova L."/>
            <person name="Stursova M."/>
            <person name="Spatafora J.W."/>
            <person name="Tedersoo L."/>
            <person name="Vaario L.M."/>
            <person name="Yamada A."/>
            <person name="Yan M."/>
            <person name="Wang P."/>
            <person name="Xu J."/>
            <person name="Bruns T."/>
            <person name="Baldrian P."/>
            <person name="Vilgalys R."/>
            <person name="Dunand C."/>
            <person name="Henrissat B."/>
            <person name="Grigoriev I.V."/>
            <person name="Hibbett D."/>
            <person name="Nagy L.G."/>
            <person name="Martin F.M."/>
        </authorList>
    </citation>
    <scope>NUCLEOTIDE SEQUENCE</scope>
    <source>
        <strain evidence="2">BED1</strain>
    </source>
</reference>
<name>A0AAD4GLC0_BOLED</name>
<evidence type="ECO:0000313" key="3">
    <source>
        <dbReference type="Proteomes" id="UP001194468"/>
    </source>
</evidence>
<proteinExistence type="predicted"/>
<feature type="compositionally biased region" description="Basic and acidic residues" evidence="1">
    <location>
        <begin position="1"/>
        <end position="11"/>
    </location>
</feature>
<gene>
    <name evidence="2" type="ORF">L210DRAFT_3385611</name>
</gene>
<feature type="region of interest" description="Disordered" evidence="1">
    <location>
        <begin position="1"/>
        <end position="172"/>
    </location>
</feature>
<reference evidence="2" key="1">
    <citation type="submission" date="2019-10" db="EMBL/GenBank/DDBJ databases">
        <authorList>
            <consortium name="DOE Joint Genome Institute"/>
            <person name="Kuo A."/>
            <person name="Miyauchi S."/>
            <person name="Kiss E."/>
            <person name="Drula E."/>
            <person name="Kohler A."/>
            <person name="Sanchez-Garcia M."/>
            <person name="Andreopoulos B."/>
            <person name="Barry K.W."/>
            <person name="Bonito G."/>
            <person name="Buee M."/>
            <person name="Carver A."/>
            <person name="Chen C."/>
            <person name="Cichocki N."/>
            <person name="Clum A."/>
            <person name="Culley D."/>
            <person name="Crous P.W."/>
            <person name="Fauchery L."/>
            <person name="Girlanda M."/>
            <person name="Hayes R."/>
            <person name="Keri Z."/>
            <person name="LaButti K."/>
            <person name="Lipzen A."/>
            <person name="Lombard V."/>
            <person name="Magnuson J."/>
            <person name="Maillard F."/>
            <person name="Morin E."/>
            <person name="Murat C."/>
            <person name="Nolan M."/>
            <person name="Ohm R."/>
            <person name="Pangilinan J."/>
            <person name="Pereira M."/>
            <person name="Perotto S."/>
            <person name="Peter M."/>
            <person name="Riley R."/>
            <person name="Sitrit Y."/>
            <person name="Stielow B."/>
            <person name="Szollosi G."/>
            <person name="Zifcakova L."/>
            <person name="Stursova M."/>
            <person name="Spatafora J.W."/>
            <person name="Tedersoo L."/>
            <person name="Vaario L.-M."/>
            <person name="Yamada A."/>
            <person name="Yan M."/>
            <person name="Wang P."/>
            <person name="Xu J."/>
            <person name="Bruns T."/>
            <person name="Baldrian P."/>
            <person name="Vilgalys R."/>
            <person name="Henrissat B."/>
            <person name="Grigoriev I.V."/>
            <person name="Hibbett D."/>
            <person name="Nagy L.G."/>
            <person name="Martin F.M."/>
        </authorList>
    </citation>
    <scope>NUCLEOTIDE SEQUENCE</scope>
    <source>
        <strain evidence="2">BED1</strain>
    </source>
</reference>
<dbReference type="EMBL" id="WHUW01000002">
    <property type="protein sequence ID" value="KAF8450815.1"/>
    <property type="molecule type" value="Genomic_DNA"/>
</dbReference>
<dbReference type="SUPFAM" id="SSF69322">
    <property type="entry name" value="Tricorn protease domain 2"/>
    <property type="match status" value="1"/>
</dbReference>
<comment type="caution">
    <text evidence="2">The sequence shown here is derived from an EMBL/GenBank/DDBJ whole genome shotgun (WGS) entry which is preliminary data.</text>
</comment>
<dbReference type="AlphaFoldDB" id="A0AAD4GLC0"/>
<organism evidence="2 3">
    <name type="scientific">Boletus edulis BED1</name>
    <dbReference type="NCBI Taxonomy" id="1328754"/>
    <lineage>
        <taxon>Eukaryota</taxon>
        <taxon>Fungi</taxon>
        <taxon>Dikarya</taxon>
        <taxon>Basidiomycota</taxon>
        <taxon>Agaricomycotina</taxon>
        <taxon>Agaricomycetes</taxon>
        <taxon>Agaricomycetidae</taxon>
        <taxon>Boletales</taxon>
        <taxon>Boletineae</taxon>
        <taxon>Boletaceae</taxon>
        <taxon>Boletoideae</taxon>
        <taxon>Boletus</taxon>
    </lineage>
</organism>
<dbReference type="Proteomes" id="UP001194468">
    <property type="component" value="Unassembled WGS sequence"/>
</dbReference>